<name>A0A8J6C8S1_DIALT</name>
<accession>A0A8J6C8S1</accession>
<feature type="region of interest" description="Disordered" evidence="1">
    <location>
        <begin position="1"/>
        <end position="23"/>
    </location>
</feature>
<proteinExistence type="predicted"/>
<organism evidence="2 3">
    <name type="scientific">Diacronema lutheri</name>
    <name type="common">Unicellular marine alga</name>
    <name type="synonym">Monochrysis lutheri</name>
    <dbReference type="NCBI Taxonomy" id="2081491"/>
    <lineage>
        <taxon>Eukaryota</taxon>
        <taxon>Haptista</taxon>
        <taxon>Haptophyta</taxon>
        <taxon>Pavlovophyceae</taxon>
        <taxon>Pavlovales</taxon>
        <taxon>Pavlovaceae</taxon>
        <taxon>Diacronema</taxon>
    </lineage>
</organism>
<feature type="region of interest" description="Disordered" evidence="1">
    <location>
        <begin position="42"/>
        <end position="65"/>
    </location>
</feature>
<evidence type="ECO:0000313" key="3">
    <source>
        <dbReference type="Proteomes" id="UP000751190"/>
    </source>
</evidence>
<feature type="compositionally biased region" description="Low complexity" evidence="1">
    <location>
        <begin position="100"/>
        <end position="109"/>
    </location>
</feature>
<feature type="region of interest" description="Disordered" evidence="1">
    <location>
        <begin position="95"/>
        <end position="118"/>
    </location>
</feature>
<dbReference type="Proteomes" id="UP000751190">
    <property type="component" value="Unassembled WGS sequence"/>
</dbReference>
<evidence type="ECO:0000256" key="1">
    <source>
        <dbReference type="SAM" id="MobiDB-lite"/>
    </source>
</evidence>
<comment type="caution">
    <text evidence="2">The sequence shown here is derived from an EMBL/GenBank/DDBJ whole genome shotgun (WGS) entry which is preliminary data.</text>
</comment>
<reference evidence="2" key="1">
    <citation type="submission" date="2021-05" db="EMBL/GenBank/DDBJ databases">
        <title>The genome of the haptophyte Pavlova lutheri (Diacronema luteri, Pavlovales) - a model for lipid biosynthesis in eukaryotic algae.</title>
        <authorList>
            <person name="Hulatt C.J."/>
            <person name="Posewitz M.C."/>
        </authorList>
    </citation>
    <scope>NUCLEOTIDE SEQUENCE</scope>
    <source>
        <strain evidence="2">NIVA-4/92</strain>
    </source>
</reference>
<dbReference type="AlphaFoldDB" id="A0A8J6C8S1"/>
<protein>
    <submittedName>
        <fullName evidence="2">Uncharacterized protein</fullName>
    </submittedName>
</protein>
<gene>
    <name evidence="2" type="ORF">KFE25_000052</name>
</gene>
<sequence>MSRPLAEASGRMQHMLTQPMDERTEQEVARIVEQASAAIEREMHNGVSSAPIGAEEGDSAYENGDVGDAAAAAGAWPGVGATRGAALRGGERGDIAPVTLAPAPFRPRLALPPPRAAQ</sequence>
<dbReference type="EMBL" id="JAGTXO010000014">
    <property type="protein sequence ID" value="KAG8463884.1"/>
    <property type="molecule type" value="Genomic_DNA"/>
</dbReference>
<keyword evidence="3" id="KW-1185">Reference proteome</keyword>
<evidence type="ECO:0000313" key="2">
    <source>
        <dbReference type="EMBL" id="KAG8463884.1"/>
    </source>
</evidence>